<dbReference type="EMBL" id="LPZR01000033">
    <property type="protein sequence ID" value="KYO57200.1"/>
    <property type="molecule type" value="Genomic_DNA"/>
</dbReference>
<organism evidence="3 4">
    <name type="scientific">Tistrella mobilis</name>
    <dbReference type="NCBI Taxonomy" id="171437"/>
    <lineage>
        <taxon>Bacteria</taxon>
        <taxon>Pseudomonadati</taxon>
        <taxon>Pseudomonadota</taxon>
        <taxon>Alphaproteobacteria</taxon>
        <taxon>Geminicoccales</taxon>
        <taxon>Geminicoccaceae</taxon>
        <taxon>Tistrella</taxon>
    </lineage>
</organism>
<keyword evidence="2" id="KW-0472">Membrane</keyword>
<feature type="region of interest" description="Disordered" evidence="1">
    <location>
        <begin position="1"/>
        <end position="58"/>
    </location>
</feature>
<dbReference type="RefSeq" id="WP_014747549.1">
    <property type="nucleotide sequence ID" value="NZ_CP121010.1"/>
</dbReference>
<protein>
    <submittedName>
        <fullName evidence="3">Uncharacterized protein</fullName>
    </submittedName>
</protein>
<evidence type="ECO:0000256" key="2">
    <source>
        <dbReference type="SAM" id="Phobius"/>
    </source>
</evidence>
<keyword evidence="2" id="KW-1133">Transmembrane helix</keyword>
<feature type="transmembrane region" description="Helical" evidence="2">
    <location>
        <begin position="63"/>
        <end position="83"/>
    </location>
</feature>
<name>A0A161PZ72_9PROT</name>
<keyword evidence="2" id="KW-0812">Transmembrane</keyword>
<dbReference type="Proteomes" id="UP000075787">
    <property type="component" value="Unassembled WGS sequence"/>
</dbReference>
<accession>A0A161PZ72</accession>
<gene>
    <name evidence="3" type="ORF">AUP44_20965</name>
</gene>
<comment type="caution">
    <text evidence="3">The sequence shown here is derived from an EMBL/GenBank/DDBJ whole genome shotgun (WGS) entry which is preliminary data.</text>
</comment>
<sequence>MNEPTPAQERARQQGQGITPGPHPGADAPGTPGPDAPVNPAGHPPVEDRTAARQARTTGRMRHVLWISLSLAVLAMIIVYLLMF</sequence>
<evidence type="ECO:0000256" key="1">
    <source>
        <dbReference type="SAM" id="MobiDB-lite"/>
    </source>
</evidence>
<proteinExistence type="predicted"/>
<dbReference type="GeneID" id="97239048"/>
<evidence type="ECO:0000313" key="4">
    <source>
        <dbReference type="Proteomes" id="UP000075787"/>
    </source>
</evidence>
<evidence type="ECO:0000313" key="3">
    <source>
        <dbReference type="EMBL" id="KYO57200.1"/>
    </source>
</evidence>
<dbReference type="AlphaFoldDB" id="A0A161PZ72"/>
<reference evidence="3 4" key="1">
    <citation type="submission" date="2015-12" db="EMBL/GenBank/DDBJ databases">
        <title>Genome sequence of Tistrella mobilis MCCC 1A02139.</title>
        <authorList>
            <person name="Lu L."/>
            <person name="Lai Q."/>
            <person name="Shao Z."/>
            <person name="Qian P."/>
        </authorList>
    </citation>
    <scope>NUCLEOTIDE SEQUENCE [LARGE SCALE GENOMIC DNA]</scope>
    <source>
        <strain evidence="3 4">MCCC 1A02139</strain>
    </source>
</reference>